<dbReference type="PANTHER" id="PTHR31973:SF199">
    <property type="entry name" value="SWIM-TYPE DOMAIN-CONTAINING PROTEIN"/>
    <property type="match status" value="1"/>
</dbReference>
<reference evidence="7" key="1">
    <citation type="journal article" date="2013" name="Nat. Biotechnol.">
        <title>Draft genome sequence of chickpea (Cicer arietinum) provides a resource for trait improvement.</title>
        <authorList>
            <person name="Varshney R.K."/>
            <person name="Song C."/>
            <person name="Saxena R.K."/>
            <person name="Azam S."/>
            <person name="Yu S."/>
            <person name="Sharpe A.G."/>
            <person name="Cannon S."/>
            <person name="Baek J."/>
            <person name="Rosen B.D."/>
            <person name="Tar'an B."/>
            <person name="Millan T."/>
            <person name="Zhang X."/>
            <person name="Ramsay L.D."/>
            <person name="Iwata A."/>
            <person name="Wang Y."/>
            <person name="Nelson W."/>
            <person name="Farmer A.D."/>
            <person name="Gaur P.M."/>
            <person name="Soderlund C."/>
            <person name="Penmetsa R.V."/>
            <person name="Xu C."/>
            <person name="Bharti A.K."/>
            <person name="He W."/>
            <person name="Winter P."/>
            <person name="Zhao S."/>
            <person name="Hane J.K."/>
            <person name="Carrasquilla-Garcia N."/>
            <person name="Condie J.A."/>
            <person name="Upadhyaya H.D."/>
            <person name="Luo M.C."/>
            <person name="Thudi M."/>
            <person name="Gowda C.L."/>
            <person name="Singh N.P."/>
            <person name="Lichtenzveig J."/>
            <person name="Gali K.K."/>
            <person name="Rubio J."/>
            <person name="Nadarajan N."/>
            <person name="Dolezel J."/>
            <person name="Bansal K.C."/>
            <person name="Xu X."/>
            <person name="Edwards D."/>
            <person name="Zhang G."/>
            <person name="Kahl G."/>
            <person name="Gil J."/>
            <person name="Singh K.B."/>
            <person name="Datta S.K."/>
            <person name="Jackson S.A."/>
            <person name="Wang J."/>
            <person name="Cook D.R."/>
        </authorList>
    </citation>
    <scope>NUCLEOTIDE SEQUENCE [LARGE SCALE GENOMIC DNA]</scope>
    <source>
        <strain evidence="7">cv. CDC Frontier</strain>
    </source>
</reference>
<accession>A0A3Q7XTY5</accession>
<dbReference type="PANTHER" id="PTHR31973">
    <property type="entry name" value="POLYPROTEIN, PUTATIVE-RELATED"/>
    <property type="match status" value="1"/>
</dbReference>
<protein>
    <submittedName>
        <fullName evidence="8">Uncharacterized protein LOC113787154</fullName>
    </submittedName>
</protein>
<keyword evidence="1" id="KW-0479">Metal-binding</keyword>
<dbReference type="AlphaFoldDB" id="A0A3Q7XTY5"/>
<proteinExistence type="predicted"/>
<dbReference type="Proteomes" id="UP000087171">
    <property type="component" value="Chromosome Ca6"/>
</dbReference>
<keyword evidence="3" id="KW-0862">Zinc</keyword>
<dbReference type="Pfam" id="PF04434">
    <property type="entry name" value="SWIM"/>
    <property type="match status" value="1"/>
</dbReference>
<feature type="region of interest" description="Disordered" evidence="5">
    <location>
        <begin position="268"/>
        <end position="324"/>
    </location>
</feature>
<feature type="compositionally biased region" description="Basic residues" evidence="5">
    <location>
        <begin position="227"/>
        <end position="236"/>
    </location>
</feature>
<dbReference type="SMART" id="SM00575">
    <property type="entry name" value="ZnF_PMZ"/>
    <property type="match status" value="1"/>
</dbReference>
<organism evidence="7 8">
    <name type="scientific">Cicer arietinum</name>
    <name type="common">Chickpea</name>
    <name type="synonym">Garbanzo</name>
    <dbReference type="NCBI Taxonomy" id="3827"/>
    <lineage>
        <taxon>Eukaryota</taxon>
        <taxon>Viridiplantae</taxon>
        <taxon>Streptophyta</taxon>
        <taxon>Embryophyta</taxon>
        <taxon>Tracheophyta</taxon>
        <taxon>Spermatophyta</taxon>
        <taxon>Magnoliopsida</taxon>
        <taxon>eudicotyledons</taxon>
        <taxon>Gunneridae</taxon>
        <taxon>Pentapetalae</taxon>
        <taxon>rosids</taxon>
        <taxon>fabids</taxon>
        <taxon>Fabales</taxon>
        <taxon>Fabaceae</taxon>
        <taxon>Papilionoideae</taxon>
        <taxon>50 kb inversion clade</taxon>
        <taxon>NPAAA clade</taxon>
        <taxon>Hologalegina</taxon>
        <taxon>IRL clade</taxon>
        <taxon>Cicereae</taxon>
        <taxon>Cicer</taxon>
    </lineage>
</organism>
<feature type="domain" description="SWIM-type" evidence="6">
    <location>
        <begin position="146"/>
        <end position="178"/>
    </location>
</feature>
<evidence type="ECO:0000256" key="5">
    <source>
        <dbReference type="SAM" id="MobiDB-lite"/>
    </source>
</evidence>
<evidence type="ECO:0000256" key="2">
    <source>
        <dbReference type="ARBA" id="ARBA00022771"/>
    </source>
</evidence>
<dbReference type="GO" id="GO:0008270">
    <property type="term" value="F:zinc ion binding"/>
    <property type="evidence" value="ECO:0007669"/>
    <property type="project" value="UniProtKB-KW"/>
</dbReference>
<evidence type="ECO:0000313" key="8">
    <source>
        <dbReference type="RefSeq" id="XP_027191533.1"/>
    </source>
</evidence>
<evidence type="ECO:0000313" key="7">
    <source>
        <dbReference type="Proteomes" id="UP000087171"/>
    </source>
</evidence>
<feature type="region of interest" description="Disordered" evidence="5">
    <location>
        <begin position="213"/>
        <end position="248"/>
    </location>
</feature>
<dbReference type="PROSITE" id="PS50966">
    <property type="entry name" value="ZF_SWIM"/>
    <property type="match status" value="1"/>
</dbReference>
<dbReference type="InterPro" id="IPR007527">
    <property type="entry name" value="Znf_SWIM"/>
</dbReference>
<feature type="compositionally biased region" description="Polar residues" evidence="5">
    <location>
        <begin position="307"/>
        <end position="324"/>
    </location>
</feature>
<dbReference type="RefSeq" id="XP_027191533.1">
    <property type="nucleotide sequence ID" value="XM_027335732.1"/>
</dbReference>
<evidence type="ECO:0000259" key="6">
    <source>
        <dbReference type="PROSITE" id="PS50966"/>
    </source>
</evidence>
<reference evidence="8" key="2">
    <citation type="submission" date="2025-08" db="UniProtKB">
        <authorList>
            <consortium name="RefSeq"/>
        </authorList>
    </citation>
    <scope>IDENTIFICATION</scope>
    <source>
        <tissue evidence="8">Etiolated seedlings</tissue>
    </source>
</reference>
<evidence type="ECO:0000256" key="4">
    <source>
        <dbReference type="PROSITE-ProRule" id="PRU00325"/>
    </source>
</evidence>
<name>A0A3Q7XTY5_CICAR</name>
<evidence type="ECO:0000256" key="3">
    <source>
        <dbReference type="ARBA" id="ARBA00022833"/>
    </source>
</evidence>
<dbReference type="OrthoDB" id="1744165at2759"/>
<keyword evidence="7" id="KW-1185">Reference proteome</keyword>
<dbReference type="STRING" id="3827.A0A3Q7XTY5"/>
<keyword evidence="2 4" id="KW-0863">Zinc-finger</keyword>
<evidence type="ECO:0000256" key="1">
    <source>
        <dbReference type="ARBA" id="ARBA00022723"/>
    </source>
</evidence>
<gene>
    <name evidence="8" type="primary">LOC113787154</name>
</gene>
<sequence>MKELLWLAARATVVQDWEKAMQKIKAINEDAWKDMMQLPPSMWTRSAFRTDTQCDLQVNNMCEAFNMAVLEYRDKPIITLLEGLKHYITVRIVKQKELMLRYRGNICPSIQQILEKAKRAAGCWFATWHGDDDFNLFSVTNGVDTYTVNLHTKTCACRKWDLTGIPCCHALVCIWHNKADPESYVSPYYRKTNFLTCYSYIIMPSNGPKLWHASNGDPINPPIMRRAPGRPKKKRNKSNDESKGSNKLPRQFATVKCKNCGKLDHNTRTCKGKSAADREIPKGGNNINRTKRAKTTRVGGDEGETPTILSQDSQAPQIQDSQIN</sequence>
<dbReference type="InterPro" id="IPR006564">
    <property type="entry name" value="Znf_PMZ"/>
</dbReference>